<accession>A0A974C7Y5</accession>
<evidence type="ECO:0000313" key="1">
    <source>
        <dbReference type="EMBL" id="OCT67731.1"/>
    </source>
</evidence>
<sequence length="84" mass="9944">MLKIHMHFCKQVHHSSSSFVFCLNMKLNKVANYFKINSTAWSPSFHNRIADTSWHRAVFLVFLHTCTLQLQVYCFRLEKSLNLP</sequence>
<gene>
    <name evidence="1" type="ORF">XELAEV_18039034mg</name>
</gene>
<dbReference type="Proteomes" id="UP000694892">
    <property type="component" value="Chromosome 8L"/>
</dbReference>
<name>A0A974C7Y5_XENLA</name>
<evidence type="ECO:0000313" key="2">
    <source>
        <dbReference type="Proteomes" id="UP000694892"/>
    </source>
</evidence>
<reference evidence="2" key="1">
    <citation type="journal article" date="2016" name="Nature">
        <title>Genome evolution in the allotetraploid frog Xenopus laevis.</title>
        <authorList>
            <person name="Session A.M."/>
            <person name="Uno Y."/>
            <person name="Kwon T."/>
            <person name="Chapman J.A."/>
            <person name="Toyoda A."/>
            <person name="Takahashi S."/>
            <person name="Fukui A."/>
            <person name="Hikosaka A."/>
            <person name="Suzuki A."/>
            <person name="Kondo M."/>
            <person name="van Heeringen S.J."/>
            <person name="Quigley I."/>
            <person name="Heinz S."/>
            <person name="Ogino H."/>
            <person name="Ochi H."/>
            <person name="Hellsten U."/>
            <person name="Lyons J.B."/>
            <person name="Simakov O."/>
            <person name="Putnam N."/>
            <person name="Stites J."/>
            <person name="Kuroki Y."/>
            <person name="Tanaka T."/>
            <person name="Michiue T."/>
            <person name="Watanabe M."/>
            <person name="Bogdanovic O."/>
            <person name="Lister R."/>
            <person name="Georgiou G."/>
            <person name="Paranjpe S.S."/>
            <person name="van Kruijsbergen I."/>
            <person name="Shu S."/>
            <person name="Carlson J."/>
            <person name="Kinoshita T."/>
            <person name="Ohta Y."/>
            <person name="Mawaribuchi S."/>
            <person name="Jenkins J."/>
            <person name="Grimwood J."/>
            <person name="Schmutz J."/>
            <person name="Mitros T."/>
            <person name="Mozaffari S.V."/>
            <person name="Suzuki Y."/>
            <person name="Haramoto Y."/>
            <person name="Yamamoto T.S."/>
            <person name="Takagi C."/>
            <person name="Heald R."/>
            <person name="Miller K."/>
            <person name="Haudenschild C."/>
            <person name="Kitzman J."/>
            <person name="Nakayama T."/>
            <person name="Izutsu Y."/>
            <person name="Robert J."/>
            <person name="Fortriede J."/>
            <person name="Burns K."/>
            <person name="Lotay V."/>
            <person name="Karimi K."/>
            <person name="Yasuoka Y."/>
            <person name="Dichmann D.S."/>
            <person name="Flajnik M.F."/>
            <person name="Houston D.W."/>
            <person name="Shendure J."/>
            <person name="DuPasquier L."/>
            <person name="Vize P.D."/>
            <person name="Zorn A.M."/>
            <person name="Ito M."/>
            <person name="Marcotte E.M."/>
            <person name="Wallingford J.B."/>
            <person name="Ito Y."/>
            <person name="Asashima M."/>
            <person name="Ueno N."/>
            <person name="Matsuda Y."/>
            <person name="Veenstra G.J."/>
            <person name="Fujiyama A."/>
            <person name="Harland R.M."/>
            <person name="Taira M."/>
            <person name="Rokhsar D.S."/>
        </authorList>
    </citation>
    <scope>NUCLEOTIDE SEQUENCE [LARGE SCALE GENOMIC DNA]</scope>
    <source>
        <strain evidence="2">J</strain>
    </source>
</reference>
<organism evidence="1 2">
    <name type="scientific">Xenopus laevis</name>
    <name type="common">African clawed frog</name>
    <dbReference type="NCBI Taxonomy" id="8355"/>
    <lineage>
        <taxon>Eukaryota</taxon>
        <taxon>Metazoa</taxon>
        <taxon>Chordata</taxon>
        <taxon>Craniata</taxon>
        <taxon>Vertebrata</taxon>
        <taxon>Euteleostomi</taxon>
        <taxon>Amphibia</taxon>
        <taxon>Batrachia</taxon>
        <taxon>Anura</taxon>
        <taxon>Pipoidea</taxon>
        <taxon>Pipidae</taxon>
        <taxon>Xenopodinae</taxon>
        <taxon>Xenopus</taxon>
        <taxon>Xenopus</taxon>
    </lineage>
</organism>
<dbReference type="AlphaFoldDB" id="A0A974C7Y5"/>
<proteinExistence type="predicted"/>
<protein>
    <submittedName>
        <fullName evidence="1">Uncharacterized protein</fullName>
    </submittedName>
</protein>
<dbReference type="EMBL" id="CM004480">
    <property type="protein sequence ID" value="OCT67731.1"/>
    <property type="molecule type" value="Genomic_DNA"/>
</dbReference>